<dbReference type="OrthoDB" id="2922815at2"/>
<dbReference type="Proteomes" id="UP000448867">
    <property type="component" value="Unassembled WGS sequence"/>
</dbReference>
<name>A0A7X2J215_9BACI</name>
<keyword evidence="3" id="KW-1185">Reference proteome</keyword>
<gene>
    <name evidence="2" type="ORF">GJU40_16245</name>
</gene>
<keyword evidence="1" id="KW-0812">Transmembrane</keyword>
<keyword evidence="1" id="KW-0472">Membrane</keyword>
<organism evidence="2 3">
    <name type="scientific">Metabacillus lacus</name>
    <dbReference type="NCBI Taxonomy" id="1983721"/>
    <lineage>
        <taxon>Bacteria</taxon>
        <taxon>Bacillati</taxon>
        <taxon>Bacillota</taxon>
        <taxon>Bacilli</taxon>
        <taxon>Bacillales</taxon>
        <taxon>Bacillaceae</taxon>
        <taxon>Metabacillus</taxon>
    </lineage>
</organism>
<feature type="transmembrane region" description="Helical" evidence="1">
    <location>
        <begin position="73"/>
        <end position="99"/>
    </location>
</feature>
<keyword evidence="1" id="KW-1133">Transmembrane helix</keyword>
<evidence type="ECO:0000256" key="1">
    <source>
        <dbReference type="SAM" id="Phobius"/>
    </source>
</evidence>
<feature type="transmembrane region" description="Helical" evidence="1">
    <location>
        <begin position="12"/>
        <end position="34"/>
    </location>
</feature>
<evidence type="ECO:0000313" key="3">
    <source>
        <dbReference type="Proteomes" id="UP000448867"/>
    </source>
</evidence>
<evidence type="ECO:0000313" key="2">
    <source>
        <dbReference type="EMBL" id="MRX73692.1"/>
    </source>
</evidence>
<reference evidence="2 3" key="1">
    <citation type="submission" date="2019-11" db="EMBL/GenBank/DDBJ databases">
        <title>Bacillus lacus genome.</title>
        <authorList>
            <person name="Allen C.J."/>
            <person name="Newman J.D."/>
        </authorList>
    </citation>
    <scope>NUCLEOTIDE SEQUENCE [LARGE SCALE GENOMIC DNA]</scope>
    <source>
        <strain evidence="2 3">KCTC 33946</strain>
    </source>
</reference>
<accession>A0A7X2J215</accession>
<sequence length="101" mass="11044">MNKALAKNQTKTSIFGVISIAIPIVLTLLILNYFAGLIPLETLQGLPIVLPLFFCPIGAFIGFVSYRISKDGLSLYGIIANLALFLFPILYNVFATFLYGV</sequence>
<dbReference type="RefSeq" id="WP_154309155.1">
    <property type="nucleotide sequence ID" value="NZ_WKKI01000042.1"/>
</dbReference>
<feature type="transmembrane region" description="Helical" evidence="1">
    <location>
        <begin position="46"/>
        <end position="66"/>
    </location>
</feature>
<proteinExistence type="predicted"/>
<dbReference type="AlphaFoldDB" id="A0A7X2J215"/>
<comment type="caution">
    <text evidence="2">The sequence shown here is derived from an EMBL/GenBank/DDBJ whole genome shotgun (WGS) entry which is preliminary data.</text>
</comment>
<protein>
    <submittedName>
        <fullName evidence="2">Uncharacterized protein</fullName>
    </submittedName>
</protein>
<dbReference type="EMBL" id="WKKI01000042">
    <property type="protein sequence ID" value="MRX73692.1"/>
    <property type="molecule type" value="Genomic_DNA"/>
</dbReference>